<sequence>MTAQRIVVAGGGVGGLAAALAVRRAGWEVEVVERAVDPHREAGTAFNLWSNALTALERVGQADAVLTAGDRIDAMQLWDHRGRFLAATPVAAIGRAVGAPSVNIRRSDLTRLLYEACKDADIPVRLGAAVRSYRQDGISVVLMLEDGTEVRGSALVGADGARSAVRRGVVGDGDPEAVSLPVRGIAESDGGAPPHTVLMAWGPRGGGFGCWPLGDGQVSWTVGTNSLLRRRLAAGEPPKQVAADFATGFPAMFGELVRATPAAGVAAVPVLVRRSADVWGGGRVTLLGDAAHAMPTVFAQGACQALEDAAVLGAELTRADGDVVAALRSYENRRRPRLDWLRRRVFTLDRMQKFENPLLCRVRNVMTRKAPPEKSARGWTQMLTFDHVPEEAR</sequence>
<protein>
    <recommendedName>
        <fullName evidence="6">FAD-binding domain-containing protein</fullName>
    </recommendedName>
</protein>
<evidence type="ECO:0000313" key="7">
    <source>
        <dbReference type="EMBL" id="MBO4206028.1"/>
    </source>
</evidence>
<comment type="cofactor">
    <cofactor evidence="1">
        <name>FAD</name>
        <dbReference type="ChEBI" id="CHEBI:57692"/>
    </cofactor>
</comment>
<organism evidence="7 8">
    <name type="scientific">Micromonospora echinofusca</name>
    <dbReference type="NCBI Taxonomy" id="47858"/>
    <lineage>
        <taxon>Bacteria</taxon>
        <taxon>Bacillati</taxon>
        <taxon>Actinomycetota</taxon>
        <taxon>Actinomycetes</taxon>
        <taxon>Micromonosporales</taxon>
        <taxon>Micromonosporaceae</taxon>
        <taxon>Micromonospora</taxon>
    </lineage>
</organism>
<gene>
    <name evidence="7" type="ORF">GSF22_08420</name>
</gene>
<evidence type="ECO:0000256" key="5">
    <source>
        <dbReference type="ARBA" id="ARBA00023033"/>
    </source>
</evidence>
<dbReference type="PANTHER" id="PTHR13789">
    <property type="entry name" value="MONOOXYGENASE"/>
    <property type="match status" value="1"/>
</dbReference>
<comment type="caution">
    <text evidence="7">The sequence shown here is derived from an EMBL/GenBank/DDBJ whole genome shotgun (WGS) entry which is preliminary data.</text>
</comment>
<dbReference type="InterPro" id="IPR002938">
    <property type="entry name" value="FAD-bd"/>
</dbReference>
<accession>A0ABS3VNP1</accession>
<proteinExistence type="predicted"/>
<keyword evidence="4" id="KW-0560">Oxidoreductase</keyword>
<dbReference type="PRINTS" id="PR00420">
    <property type="entry name" value="RNGMNOXGNASE"/>
</dbReference>
<evidence type="ECO:0000259" key="6">
    <source>
        <dbReference type="Pfam" id="PF01494"/>
    </source>
</evidence>
<dbReference type="InterPro" id="IPR036188">
    <property type="entry name" value="FAD/NAD-bd_sf"/>
</dbReference>
<dbReference type="Pfam" id="PF01494">
    <property type="entry name" value="FAD_binding_3"/>
    <property type="match status" value="1"/>
</dbReference>
<dbReference type="EMBL" id="WVUH01000047">
    <property type="protein sequence ID" value="MBO4206028.1"/>
    <property type="molecule type" value="Genomic_DNA"/>
</dbReference>
<keyword evidence="3" id="KW-0274">FAD</keyword>
<dbReference type="InterPro" id="IPR050493">
    <property type="entry name" value="FAD-dep_Monooxygenase_BioMet"/>
</dbReference>
<evidence type="ECO:0000256" key="2">
    <source>
        <dbReference type="ARBA" id="ARBA00022630"/>
    </source>
</evidence>
<name>A0ABS3VNP1_MICEH</name>
<evidence type="ECO:0000313" key="8">
    <source>
        <dbReference type="Proteomes" id="UP000823521"/>
    </source>
</evidence>
<evidence type="ECO:0000256" key="1">
    <source>
        <dbReference type="ARBA" id="ARBA00001974"/>
    </source>
</evidence>
<evidence type="ECO:0000256" key="4">
    <source>
        <dbReference type="ARBA" id="ARBA00023002"/>
    </source>
</evidence>
<keyword evidence="5" id="KW-0503">Monooxygenase</keyword>
<dbReference type="Gene3D" id="3.50.50.60">
    <property type="entry name" value="FAD/NAD(P)-binding domain"/>
    <property type="match status" value="1"/>
</dbReference>
<dbReference type="PANTHER" id="PTHR13789:SF318">
    <property type="entry name" value="GERANYLGERANYL DIPHOSPHATE REDUCTASE"/>
    <property type="match status" value="1"/>
</dbReference>
<evidence type="ECO:0000256" key="3">
    <source>
        <dbReference type="ARBA" id="ARBA00022827"/>
    </source>
</evidence>
<dbReference type="RefSeq" id="WP_208812582.1">
    <property type="nucleotide sequence ID" value="NZ_WVUH01000047.1"/>
</dbReference>
<dbReference type="SUPFAM" id="SSF51905">
    <property type="entry name" value="FAD/NAD(P)-binding domain"/>
    <property type="match status" value="1"/>
</dbReference>
<feature type="domain" description="FAD-binding" evidence="6">
    <location>
        <begin position="6"/>
        <end position="337"/>
    </location>
</feature>
<keyword evidence="8" id="KW-1185">Reference proteome</keyword>
<keyword evidence="2" id="KW-0285">Flavoprotein</keyword>
<reference evidence="7 8" key="1">
    <citation type="submission" date="2019-12" db="EMBL/GenBank/DDBJ databases">
        <title>Whole genome sequencing of endophytic Actinobacterium Micromonospora sp. MPMI6T.</title>
        <authorList>
            <person name="Evv R."/>
            <person name="Podile A.R."/>
        </authorList>
    </citation>
    <scope>NUCLEOTIDE SEQUENCE [LARGE SCALE GENOMIC DNA]</scope>
    <source>
        <strain evidence="7 8">MPMI6</strain>
    </source>
</reference>
<dbReference type="Proteomes" id="UP000823521">
    <property type="component" value="Unassembled WGS sequence"/>
</dbReference>